<dbReference type="InterPro" id="IPR035974">
    <property type="entry name" value="Rap/Ran-GAP_sf"/>
</dbReference>
<dbReference type="Ensembl" id="ENSNBRT00000000092.1">
    <property type="protein sequence ID" value="ENSNBRP00000000068.1"/>
    <property type="gene ID" value="ENSNBRG00000000072.1"/>
</dbReference>
<feature type="region of interest" description="Disordered" evidence="5">
    <location>
        <begin position="415"/>
        <end position="469"/>
    </location>
</feature>
<keyword evidence="2" id="KW-0597">Phosphoprotein</keyword>
<dbReference type="PROSITE" id="PS50106">
    <property type="entry name" value="PDZ"/>
    <property type="match status" value="1"/>
</dbReference>
<feature type="compositionally biased region" description="Polar residues" evidence="5">
    <location>
        <begin position="665"/>
        <end position="676"/>
    </location>
</feature>
<evidence type="ECO:0000256" key="5">
    <source>
        <dbReference type="SAM" id="MobiDB-lite"/>
    </source>
</evidence>
<feature type="region of interest" description="Disordered" evidence="5">
    <location>
        <begin position="781"/>
        <end position="876"/>
    </location>
</feature>
<sequence length="1008" mass="109984">NDCDRLTLIHTDSTGTHSLYTSYKDYEIMFHVSTLLPYTPNNKQQLLRKRHIGNDIVTIVFQEPGAHPFTPKTIRSHFQHVFIIVRVHNPCSDSTCYSVAVTRSQDVPSFGPPIPKGVTFPKSTVFRDFLLAKVINAENAAHKSNKFGAMATRTRQEYLRDLAERHVTSTSVEPSGKFPFISLAHKRREKVRPYSGAELRSLGAITWQVHAEDQVAGAERECLLAISNDFIILLDQEAKAVVFNCATRDVIGWSTGSPASMKIYYERGESVSLRSINNNTEDFGEVVKRLEVSGGSQTTEMTLRRNALGQLGFHVNFEGIVAEVEPYGYAWQAGLRQGSRLVEICKVSVASLSHEQMIDLLRTSVTVKVVIIPPHEDSTPRRGCSEIYHMPLVDYKNHKEGMPYELKFPFRSTNNNTKWPRTSSSPQTRAAGMGGTLIKAPPTDLSNPAAIPRSVSSDGRPLNPKRYSPGNDNYALACSIVMGRTLHNTNSPSSLSYTDTMADAPYSSSQSSSNTLSSNASSSTHSDEKWYEVGSRSGVRSELDLSGYLQGTSSDSGIDATSFTATQSSTASSTGAFMAKDKIPWQDEPPDGQTAADTSPPTPDSLVISQGTEIPGKSPLSLPLGPDSGSYSPSDGAAHSSSASSGPSGCRPMSPQDEAAPVPTSPTSSNCQSPGTKSFYPRQGATSKYLIGWRKPGGTVNSVDFGSTRKRHQSDGLLGGQPQLRANLRGSQSPQRHTAKSSLEEDLKKLITLDSPPPTTNEEKVQGDVFDKLLYYFPLFPGPPPSRRSLQRTLSDESIYSGQREPSSSGQRETPTDLLFSCSTMPRSPTARHGPSRRASHKSLGDLSAPDSSELDQERKKQQLQEPVLMPLPDTGADGPLDWAHLVDAAKAFEEQRLVFLAAQEENSMAESAAAAAATSPQQAEPQAAPLRQPSETPACLMGKVSQLESMVKALQEDLKKEKDAKASLQAQIESLREDNQRLLEESYSASAKLKKFTEWVFNTIDMN</sequence>
<feature type="compositionally biased region" description="Polar residues" evidence="5">
    <location>
        <begin position="415"/>
        <end position="428"/>
    </location>
</feature>
<evidence type="ECO:0000313" key="9">
    <source>
        <dbReference type="Proteomes" id="UP000261580"/>
    </source>
</evidence>
<dbReference type="InterPro" id="IPR021818">
    <property type="entry name" value="SIPA1L_C"/>
</dbReference>
<dbReference type="Proteomes" id="UP000261580">
    <property type="component" value="Unassembled WGS sequence"/>
</dbReference>
<dbReference type="GO" id="GO:0005096">
    <property type="term" value="F:GTPase activator activity"/>
    <property type="evidence" value="ECO:0007669"/>
    <property type="project" value="UniProtKB-KW"/>
</dbReference>
<reference evidence="8" key="2">
    <citation type="submission" date="2025-09" db="UniProtKB">
        <authorList>
            <consortium name="Ensembl"/>
        </authorList>
    </citation>
    <scope>IDENTIFICATION</scope>
</reference>
<evidence type="ECO:0000259" key="6">
    <source>
        <dbReference type="PROSITE" id="PS50085"/>
    </source>
</evidence>
<dbReference type="PROSITE" id="PS50085">
    <property type="entry name" value="RAPGAP"/>
    <property type="match status" value="1"/>
</dbReference>
<dbReference type="Pfam" id="PF11881">
    <property type="entry name" value="SPAR_C"/>
    <property type="match status" value="1"/>
</dbReference>
<evidence type="ECO:0000256" key="3">
    <source>
        <dbReference type="ARBA" id="ARBA00023054"/>
    </source>
</evidence>
<feature type="coiled-coil region" evidence="4">
    <location>
        <begin position="945"/>
        <end position="986"/>
    </location>
</feature>
<evidence type="ECO:0000259" key="7">
    <source>
        <dbReference type="PROSITE" id="PS50106"/>
    </source>
</evidence>
<keyword evidence="1" id="KW-0343">GTPase activation</keyword>
<feature type="compositionally biased region" description="Low complexity" evidence="5">
    <location>
        <begin position="912"/>
        <end position="930"/>
    </location>
</feature>
<feature type="compositionally biased region" description="Low complexity" evidence="5">
    <location>
        <begin position="615"/>
        <end position="649"/>
    </location>
</feature>
<dbReference type="InterPro" id="IPR050989">
    <property type="entry name" value="Rap1_Ran_GAP"/>
</dbReference>
<proteinExistence type="predicted"/>
<feature type="region of interest" description="Disordered" evidence="5">
    <location>
        <begin position="700"/>
        <end position="743"/>
    </location>
</feature>
<feature type="domain" description="PDZ" evidence="7">
    <location>
        <begin position="300"/>
        <end position="376"/>
    </location>
</feature>
<dbReference type="CDD" id="cd06745">
    <property type="entry name" value="PDZ_SIPA1-like"/>
    <property type="match status" value="1"/>
</dbReference>
<evidence type="ECO:0000256" key="1">
    <source>
        <dbReference type="ARBA" id="ARBA00022468"/>
    </source>
</evidence>
<dbReference type="Bgee" id="ENSNBRG00000000072">
    <property type="expression patterns" value="Expressed in zone of skin and 3 other cell types or tissues"/>
</dbReference>
<keyword evidence="9" id="KW-1185">Reference proteome</keyword>
<dbReference type="OMA" id="ITPFHAR"/>
<dbReference type="GO" id="GO:0005737">
    <property type="term" value="C:cytoplasm"/>
    <property type="evidence" value="ECO:0007669"/>
    <property type="project" value="TreeGrafter"/>
</dbReference>
<feature type="region of interest" description="Disordered" evidence="5">
    <location>
        <begin position="912"/>
        <end position="935"/>
    </location>
</feature>
<accession>A0A3Q4G2J6</accession>
<dbReference type="STRING" id="32507.ENSNBRP00000000068"/>
<dbReference type="SUPFAM" id="SSF50156">
    <property type="entry name" value="PDZ domain-like"/>
    <property type="match status" value="1"/>
</dbReference>
<dbReference type="GeneTree" id="ENSGT00940000155944"/>
<dbReference type="AlphaFoldDB" id="A0A3Q4G2J6"/>
<protein>
    <submittedName>
        <fullName evidence="8">Signal-induced proliferation-associated 1-like protein 1-like</fullName>
    </submittedName>
</protein>
<dbReference type="Gene3D" id="3.40.50.11210">
    <property type="entry name" value="Rap/Ran-GAP"/>
    <property type="match status" value="1"/>
</dbReference>
<keyword evidence="3 4" id="KW-0175">Coiled coil</keyword>
<dbReference type="InterPro" id="IPR036034">
    <property type="entry name" value="PDZ_sf"/>
</dbReference>
<evidence type="ECO:0000256" key="4">
    <source>
        <dbReference type="SAM" id="Coils"/>
    </source>
</evidence>
<dbReference type="InterPro" id="IPR000331">
    <property type="entry name" value="Rap/Ran_GAP_dom"/>
</dbReference>
<dbReference type="GO" id="GO:0051056">
    <property type="term" value="P:regulation of small GTPase mediated signal transduction"/>
    <property type="evidence" value="ECO:0007669"/>
    <property type="project" value="InterPro"/>
</dbReference>
<feature type="domain" description="Rap-GAP" evidence="6">
    <location>
        <begin position="1"/>
        <end position="162"/>
    </location>
</feature>
<dbReference type="PANTHER" id="PTHR15711">
    <property type="entry name" value="RAP GTPASE-ACTIVATING PROTEIN"/>
    <property type="match status" value="1"/>
</dbReference>
<dbReference type="SUPFAM" id="SSF111347">
    <property type="entry name" value="Rap/Ran-GAP"/>
    <property type="match status" value="1"/>
</dbReference>
<dbReference type="FunFam" id="3.40.50.11210:FF:000002">
    <property type="entry name" value="Signal-induced proliferation-associated 1-like protein 1"/>
    <property type="match status" value="1"/>
</dbReference>
<evidence type="ECO:0000313" key="8">
    <source>
        <dbReference type="Ensembl" id="ENSNBRP00000000068.1"/>
    </source>
</evidence>
<dbReference type="Pfam" id="PF02145">
    <property type="entry name" value="Rap_GAP"/>
    <property type="match status" value="1"/>
</dbReference>
<evidence type="ECO:0000256" key="2">
    <source>
        <dbReference type="ARBA" id="ARBA00022553"/>
    </source>
</evidence>
<name>A0A3Q4G2J6_NEOBR</name>
<feature type="region of interest" description="Disordered" evidence="5">
    <location>
        <begin position="582"/>
        <end position="682"/>
    </location>
</feature>
<dbReference type="SMART" id="SM00228">
    <property type="entry name" value="PDZ"/>
    <property type="match status" value="1"/>
</dbReference>
<dbReference type="PANTHER" id="PTHR15711:SF10">
    <property type="entry name" value="SIGNAL-INDUCED PROLIFERATION-ASSOCIATED 1-LIKE PROTEIN 1"/>
    <property type="match status" value="1"/>
</dbReference>
<dbReference type="Gene3D" id="2.30.42.10">
    <property type="match status" value="1"/>
</dbReference>
<reference evidence="8" key="1">
    <citation type="submission" date="2025-08" db="UniProtKB">
        <authorList>
            <consortium name="Ensembl"/>
        </authorList>
    </citation>
    <scope>IDENTIFICATION</scope>
</reference>
<feature type="compositionally biased region" description="Low complexity" evidence="5">
    <location>
        <begin position="507"/>
        <end position="524"/>
    </location>
</feature>
<dbReference type="Pfam" id="PF00595">
    <property type="entry name" value="PDZ"/>
    <property type="match status" value="1"/>
</dbReference>
<organism evidence="8 9">
    <name type="scientific">Neolamprologus brichardi</name>
    <name type="common">Fairy cichlid</name>
    <name type="synonym">Lamprologus brichardi</name>
    <dbReference type="NCBI Taxonomy" id="32507"/>
    <lineage>
        <taxon>Eukaryota</taxon>
        <taxon>Metazoa</taxon>
        <taxon>Chordata</taxon>
        <taxon>Craniata</taxon>
        <taxon>Vertebrata</taxon>
        <taxon>Euteleostomi</taxon>
        <taxon>Actinopterygii</taxon>
        <taxon>Neopterygii</taxon>
        <taxon>Teleostei</taxon>
        <taxon>Neoteleostei</taxon>
        <taxon>Acanthomorphata</taxon>
        <taxon>Ovalentaria</taxon>
        <taxon>Cichlomorphae</taxon>
        <taxon>Cichliformes</taxon>
        <taxon>Cichlidae</taxon>
        <taxon>African cichlids</taxon>
        <taxon>Pseudocrenilabrinae</taxon>
        <taxon>Lamprologini</taxon>
        <taxon>Neolamprologus</taxon>
    </lineage>
</organism>
<feature type="compositionally biased region" description="Polar residues" evidence="5">
    <location>
        <begin position="791"/>
        <end position="813"/>
    </location>
</feature>
<dbReference type="InterPro" id="IPR001478">
    <property type="entry name" value="PDZ"/>
</dbReference>
<feature type="region of interest" description="Disordered" evidence="5">
    <location>
        <begin position="504"/>
        <end position="537"/>
    </location>
</feature>